<evidence type="ECO:0000256" key="1">
    <source>
        <dbReference type="ARBA" id="ARBA00004651"/>
    </source>
</evidence>
<evidence type="ECO:0000256" key="4">
    <source>
        <dbReference type="ARBA" id="ARBA00022989"/>
    </source>
</evidence>
<feature type="transmembrane region" description="Helical" evidence="6">
    <location>
        <begin position="172"/>
        <end position="190"/>
    </location>
</feature>
<dbReference type="PANTHER" id="PTHR43124">
    <property type="entry name" value="PURINE EFFLUX PUMP PBUE"/>
    <property type="match status" value="1"/>
</dbReference>
<feature type="transmembrane region" description="Helical" evidence="6">
    <location>
        <begin position="248"/>
        <end position="268"/>
    </location>
</feature>
<sequence length="395" mass="40313">MQHNDSLEAGIRKRSLPASVYVLTASVAVIGSNSLVLGPIAPSVALSLGSSVPNVMMAMAAFGLGAAASALFLSHYIDRLGPARVLRIAMGLLPLALLLSAAAPFVSVLVLAQLLAGVASGLALPAIYTSAAVIAPPGLESKTVGVVLAGWTLSMVAGVSVSAMVADLLDWRAVYGAVATLAAIAIVSLSRMKDLGVREKVAAPVPLSALKLAGIKPLLVSCGAFMAGFYGVYAFLGDYLRNGLGEPLSANGLLAMFYGVGFGGAVLFERLVSKAAARSALPVALALVALIYLLLAVGGSTLLSVLILMLLLGLANHYGVNLFIVRLTAIDPTKRGAIMGLYSAVTNLAVFAGTSSFGQIYSAGGFVTIAYTAMALSLLAALVCVFFDGLRSEIR</sequence>
<protein>
    <submittedName>
        <fullName evidence="8">MFS transporter</fullName>
    </submittedName>
</protein>
<dbReference type="InterPro" id="IPR011701">
    <property type="entry name" value="MFS"/>
</dbReference>
<evidence type="ECO:0000313" key="8">
    <source>
        <dbReference type="EMBL" id="PEH38892.1"/>
    </source>
</evidence>
<dbReference type="InterPro" id="IPR020846">
    <property type="entry name" value="MFS_dom"/>
</dbReference>
<feature type="transmembrane region" description="Helical" evidence="6">
    <location>
        <begin position="52"/>
        <end position="73"/>
    </location>
</feature>
<feature type="transmembrane region" description="Helical" evidence="6">
    <location>
        <begin position="360"/>
        <end position="387"/>
    </location>
</feature>
<feature type="domain" description="Major facilitator superfamily (MFS) profile" evidence="7">
    <location>
        <begin position="19"/>
        <end position="392"/>
    </location>
</feature>
<organism evidence="8 9">
    <name type="scientific">Burkholderia gladioli</name>
    <name type="common">Pseudomonas marginata</name>
    <name type="synonym">Phytomonas marginata</name>
    <dbReference type="NCBI Taxonomy" id="28095"/>
    <lineage>
        <taxon>Bacteria</taxon>
        <taxon>Pseudomonadati</taxon>
        <taxon>Pseudomonadota</taxon>
        <taxon>Betaproteobacteria</taxon>
        <taxon>Burkholderiales</taxon>
        <taxon>Burkholderiaceae</taxon>
        <taxon>Burkholderia</taxon>
    </lineage>
</organism>
<feature type="transmembrane region" description="Helical" evidence="6">
    <location>
        <begin position="146"/>
        <end position="166"/>
    </location>
</feature>
<keyword evidence="3 6" id="KW-0812">Transmembrane</keyword>
<feature type="transmembrane region" description="Helical" evidence="6">
    <location>
        <begin position="218"/>
        <end position="236"/>
    </location>
</feature>
<feature type="transmembrane region" description="Helical" evidence="6">
    <location>
        <begin position="112"/>
        <end position="134"/>
    </location>
</feature>
<dbReference type="AlphaFoldDB" id="A0A2A7S5Z7"/>
<dbReference type="RefSeq" id="WP_098154228.1">
    <property type="nucleotide sequence ID" value="NZ_CADFAY010000028.1"/>
</dbReference>
<dbReference type="Pfam" id="PF07690">
    <property type="entry name" value="MFS_1"/>
    <property type="match status" value="1"/>
</dbReference>
<dbReference type="Gene3D" id="1.20.1250.20">
    <property type="entry name" value="MFS general substrate transporter like domains"/>
    <property type="match status" value="1"/>
</dbReference>
<evidence type="ECO:0000256" key="5">
    <source>
        <dbReference type="ARBA" id="ARBA00023136"/>
    </source>
</evidence>
<keyword evidence="5 6" id="KW-0472">Membrane</keyword>
<proteinExistence type="predicted"/>
<dbReference type="GO" id="GO:0022857">
    <property type="term" value="F:transmembrane transporter activity"/>
    <property type="evidence" value="ECO:0007669"/>
    <property type="project" value="InterPro"/>
</dbReference>
<evidence type="ECO:0000256" key="2">
    <source>
        <dbReference type="ARBA" id="ARBA00022475"/>
    </source>
</evidence>
<feature type="transmembrane region" description="Helical" evidence="6">
    <location>
        <begin position="20"/>
        <end position="40"/>
    </location>
</feature>
<feature type="transmembrane region" description="Helical" evidence="6">
    <location>
        <begin position="303"/>
        <end position="324"/>
    </location>
</feature>
<dbReference type="GO" id="GO:0005886">
    <property type="term" value="C:plasma membrane"/>
    <property type="evidence" value="ECO:0007669"/>
    <property type="project" value="UniProtKB-SubCell"/>
</dbReference>
<dbReference type="PANTHER" id="PTHR43124:SF10">
    <property type="entry name" value="PURINE EFFLUX PUMP PBUE"/>
    <property type="match status" value="1"/>
</dbReference>
<feature type="transmembrane region" description="Helical" evidence="6">
    <location>
        <begin position="336"/>
        <end position="354"/>
    </location>
</feature>
<feature type="transmembrane region" description="Helical" evidence="6">
    <location>
        <begin position="85"/>
        <end position="106"/>
    </location>
</feature>
<keyword evidence="4 6" id="KW-1133">Transmembrane helix</keyword>
<dbReference type="PROSITE" id="PS50850">
    <property type="entry name" value="MFS"/>
    <property type="match status" value="1"/>
</dbReference>
<comment type="caution">
    <text evidence="8">The sequence shown here is derived from an EMBL/GenBank/DDBJ whole genome shotgun (WGS) entry which is preliminary data.</text>
</comment>
<evidence type="ECO:0000313" key="9">
    <source>
        <dbReference type="Proteomes" id="UP000220629"/>
    </source>
</evidence>
<accession>A0A2A7S5Z7</accession>
<dbReference type="Proteomes" id="UP000220629">
    <property type="component" value="Unassembled WGS sequence"/>
</dbReference>
<dbReference type="EMBL" id="PDDY01000004">
    <property type="protein sequence ID" value="PEH38892.1"/>
    <property type="molecule type" value="Genomic_DNA"/>
</dbReference>
<dbReference type="InterPro" id="IPR036259">
    <property type="entry name" value="MFS_trans_sf"/>
</dbReference>
<evidence type="ECO:0000256" key="3">
    <source>
        <dbReference type="ARBA" id="ARBA00022692"/>
    </source>
</evidence>
<dbReference type="SUPFAM" id="SSF103473">
    <property type="entry name" value="MFS general substrate transporter"/>
    <property type="match status" value="1"/>
</dbReference>
<comment type="subcellular location">
    <subcellularLocation>
        <location evidence="1">Cell membrane</location>
        <topology evidence="1">Multi-pass membrane protein</topology>
    </subcellularLocation>
</comment>
<keyword evidence="2" id="KW-1003">Cell membrane</keyword>
<evidence type="ECO:0000259" key="7">
    <source>
        <dbReference type="PROSITE" id="PS50850"/>
    </source>
</evidence>
<name>A0A2A7S5Z7_BURGA</name>
<evidence type="ECO:0000256" key="6">
    <source>
        <dbReference type="SAM" id="Phobius"/>
    </source>
</evidence>
<reference evidence="9" key="1">
    <citation type="submission" date="2017-09" db="EMBL/GenBank/DDBJ databases">
        <title>FDA dAtabase for Regulatory Grade micrObial Sequences (FDA-ARGOS): Supporting development and validation of Infectious Disease Dx tests.</title>
        <authorList>
            <person name="Minogue T."/>
            <person name="Wolcott M."/>
            <person name="Wasieloski L."/>
            <person name="Aguilar W."/>
            <person name="Moore D."/>
            <person name="Tallon L."/>
            <person name="Sadzewicz L."/>
            <person name="Ott S."/>
            <person name="Zhao X."/>
            <person name="Nagaraj S."/>
            <person name="Vavikolanu K."/>
            <person name="Aluvathingal J."/>
            <person name="Nadendla S."/>
            <person name="Sichtig H."/>
        </authorList>
    </citation>
    <scope>NUCLEOTIDE SEQUENCE [LARGE SCALE GENOMIC DNA]</scope>
    <source>
        <strain evidence="9">FDAARGOS_390</strain>
    </source>
</reference>
<dbReference type="InterPro" id="IPR050189">
    <property type="entry name" value="MFS_Efflux_Transporters"/>
</dbReference>
<gene>
    <name evidence="8" type="ORF">CRM94_31675</name>
</gene>
<feature type="transmembrane region" description="Helical" evidence="6">
    <location>
        <begin position="280"/>
        <end position="297"/>
    </location>
</feature>